<feature type="compositionally biased region" description="Acidic residues" evidence="1">
    <location>
        <begin position="44"/>
        <end position="57"/>
    </location>
</feature>
<reference evidence="2" key="1">
    <citation type="journal article" date="2022" name="Int. J. Mol. Sci.">
        <title>Draft Genome of Tanacetum Coccineum: Genomic Comparison of Closely Related Tanacetum-Family Plants.</title>
        <authorList>
            <person name="Yamashiro T."/>
            <person name="Shiraishi A."/>
            <person name="Nakayama K."/>
            <person name="Satake H."/>
        </authorList>
    </citation>
    <scope>NUCLEOTIDE SEQUENCE</scope>
</reference>
<dbReference type="Proteomes" id="UP001151760">
    <property type="component" value="Unassembled WGS sequence"/>
</dbReference>
<comment type="caution">
    <text evidence="2">The sequence shown here is derived from an EMBL/GenBank/DDBJ whole genome shotgun (WGS) entry which is preliminary data.</text>
</comment>
<reference evidence="2" key="2">
    <citation type="submission" date="2022-01" db="EMBL/GenBank/DDBJ databases">
        <authorList>
            <person name="Yamashiro T."/>
            <person name="Shiraishi A."/>
            <person name="Satake H."/>
            <person name="Nakayama K."/>
        </authorList>
    </citation>
    <scope>NUCLEOTIDE SEQUENCE</scope>
</reference>
<evidence type="ECO:0000313" key="3">
    <source>
        <dbReference type="Proteomes" id="UP001151760"/>
    </source>
</evidence>
<name>A0ABQ5ABR1_9ASTR</name>
<organism evidence="2 3">
    <name type="scientific">Tanacetum coccineum</name>
    <dbReference type="NCBI Taxonomy" id="301880"/>
    <lineage>
        <taxon>Eukaryota</taxon>
        <taxon>Viridiplantae</taxon>
        <taxon>Streptophyta</taxon>
        <taxon>Embryophyta</taxon>
        <taxon>Tracheophyta</taxon>
        <taxon>Spermatophyta</taxon>
        <taxon>Magnoliopsida</taxon>
        <taxon>eudicotyledons</taxon>
        <taxon>Gunneridae</taxon>
        <taxon>Pentapetalae</taxon>
        <taxon>asterids</taxon>
        <taxon>campanulids</taxon>
        <taxon>Asterales</taxon>
        <taxon>Asteraceae</taxon>
        <taxon>Asteroideae</taxon>
        <taxon>Anthemideae</taxon>
        <taxon>Anthemidinae</taxon>
        <taxon>Tanacetum</taxon>
    </lineage>
</organism>
<gene>
    <name evidence="2" type="ORF">Tco_0819847</name>
</gene>
<keyword evidence="3" id="KW-1185">Reference proteome</keyword>
<dbReference type="EMBL" id="BQNB010012061">
    <property type="protein sequence ID" value="GJS98677.1"/>
    <property type="molecule type" value="Genomic_DNA"/>
</dbReference>
<feature type="compositionally biased region" description="Basic and acidic residues" evidence="1">
    <location>
        <begin position="58"/>
        <end position="70"/>
    </location>
</feature>
<feature type="compositionally biased region" description="Acidic residues" evidence="1">
    <location>
        <begin position="71"/>
        <end position="101"/>
    </location>
</feature>
<proteinExistence type="predicted"/>
<protein>
    <submittedName>
        <fullName evidence="2">Uncharacterized protein</fullName>
    </submittedName>
</protein>
<evidence type="ECO:0000256" key="1">
    <source>
        <dbReference type="SAM" id="MobiDB-lite"/>
    </source>
</evidence>
<sequence length="110" mass="11688">MIRNVLNKPTMITGSKDNVVAIGVTAANGDRYGTLHLLRGGDADVECGESDDGDEEWDLLRDGPDGRDDGANDDPDDDENTDDDDDDNNDDNDGDPDDEPDNVSGGAAIH</sequence>
<evidence type="ECO:0000313" key="2">
    <source>
        <dbReference type="EMBL" id="GJS98677.1"/>
    </source>
</evidence>
<feature type="region of interest" description="Disordered" evidence="1">
    <location>
        <begin position="44"/>
        <end position="110"/>
    </location>
</feature>
<accession>A0ABQ5ABR1</accession>